<gene>
    <name evidence="1" type="ORF">Xehl_01873</name>
</gene>
<reference evidence="1 2" key="1">
    <citation type="journal article" date="2017" name="Nat. Microbiol.">
        <title>Natural product diversity associated with the nematode symbionts Photorhabdus and Xenorhabdus.</title>
        <authorList>
            <person name="Tobias N.J."/>
            <person name="Wolff H."/>
            <person name="Djahanschiri B."/>
            <person name="Grundmann F."/>
            <person name="Kronenwerth M."/>
            <person name="Shi Y.M."/>
            <person name="Simonyi S."/>
            <person name="Grun P."/>
            <person name="Shapiro-Ilan D."/>
            <person name="Pidot S.J."/>
            <person name="Stinear T.P."/>
            <person name="Ebersberger I."/>
            <person name="Bode H.B."/>
        </authorList>
    </citation>
    <scope>NUCLEOTIDE SEQUENCE [LARGE SCALE GENOMIC DNA]</scope>
    <source>
        <strain evidence="1 2">DSM 16337</strain>
    </source>
</reference>
<comment type="caution">
    <text evidence="1">The sequence shown here is derived from an EMBL/GenBank/DDBJ whole genome shotgun (WGS) entry which is preliminary data.</text>
</comment>
<evidence type="ECO:0000313" key="1">
    <source>
        <dbReference type="EMBL" id="PHM24623.1"/>
    </source>
</evidence>
<proteinExistence type="predicted"/>
<evidence type="ECO:0000313" key="2">
    <source>
        <dbReference type="Proteomes" id="UP000225605"/>
    </source>
</evidence>
<organism evidence="1 2">
    <name type="scientific">Xenorhabdus ehlersii</name>
    <dbReference type="NCBI Taxonomy" id="290111"/>
    <lineage>
        <taxon>Bacteria</taxon>
        <taxon>Pseudomonadati</taxon>
        <taxon>Pseudomonadota</taxon>
        <taxon>Gammaproteobacteria</taxon>
        <taxon>Enterobacterales</taxon>
        <taxon>Morganellaceae</taxon>
        <taxon>Xenorhabdus</taxon>
    </lineage>
</organism>
<name>A0A2D0IRX6_9GAMM</name>
<dbReference type="AlphaFoldDB" id="A0A2D0IRX6"/>
<dbReference type="EMBL" id="NIBT01000008">
    <property type="protein sequence ID" value="PHM24623.1"/>
    <property type="molecule type" value="Genomic_DNA"/>
</dbReference>
<accession>A0A2D0IRX6</accession>
<sequence>MKKTKNKGEISTMILNKILGIIKYGSLSTLLRQQLSSVL</sequence>
<dbReference type="Proteomes" id="UP000225605">
    <property type="component" value="Unassembled WGS sequence"/>
</dbReference>
<protein>
    <submittedName>
        <fullName evidence="1">Uncharacterized protein</fullName>
    </submittedName>
</protein>